<dbReference type="GO" id="GO:0006654">
    <property type="term" value="P:phosphatidic acid biosynthetic process"/>
    <property type="evidence" value="ECO:0007669"/>
    <property type="project" value="TreeGrafter"/>
</dbReference>
<dbReference type="GO" id="GO:0005811">
    <property type="term" value="C:lipid droplet"/>
    <property type="evidence" value="ECO:0007669"/>
    <property type="project" value="TreeGrafter"/>
</dbReference>
<comment type="similarity">
    <text evidence="1">Belongs to the short-chain dehydrogenases/reductases (SDR) family.</text>
</comment>
<dbReference type="RefSeq" id="XP_003015763.1">
    <property type="nucleotide sequence ID" value="XM_003015717.1"/>
</dbReference>
<gene>
    <name evidence="3" type="ORF">ARB_06074</name>
</gene>
<dbReference type="OMA" id="ANCINFE"/>
<dbReference type="PANTHER" id="PTHR44169:SF15">
    <property type="entry name" value="CHAIN DEHYDROGENASE_REDUCTASE (AYR1), PUTATIVE (AFU_ORTHOLOGUE AFUA_4G04530)-RELATED"/>
    <property type="match status" value="1"/>
</dbReference>
<dbReference type="Gene3D" id="3.40.50.720">
    <property type="entry name" value="NAD(P)-binding Rossmann-like Domain"/>
    <property type="match status" value="1"/>
</dbReference>
<name>D4APA7_ARTBC</name>
<dbReference type="InterPro" id="IPR002347">
    <property type="entry name" value="SDR_fam"/>
</dbReference>
<dbReference type="eggNOG" id="KOG1209">
    <property type="taxonomic scope" value="Eukaryota"/>
</dbReference>
<accession>D4APA7</accession>
<dbReference type="Proteomes" id="UP000008866">
    <property type="component" value="Unassembled WGS sequence"/>
</dbReference>
<dbReference type="HOGENOM" id="CLU_010194_2_18_1"/>
<dbReference type="EMBL" id="ABSU01000004">
    <property type="protein sequence ID" value="EFE35118.1"/>
    <property type="molecule type" value="Genomic_DNA"/>
</dbReference>
<dbReference type="GO" id="GO:0019433">
    <property type="term" value="P:triglyceride catabolic process"/>
    <property type="evidence" value="ECO:0007669"/>
    <property type="project" value="TreeGrafter"/>
</dbReference>
<dbReference type="STRING" id="663331.D4APA7"/>
<dbReference type="Pfam" id="PF00106">
    <property type="entry name" value="adh_short"/>
    <property type="match status" value="1"/>
</dbReference>
<reference evidence="4" key="1">
    <citation type="journal article" date="2011" name="Genome Biol.">
        <title>Comparative and functional genomics provide insights into the pathogenicity of dermatophytic fungi.</title>
        <authorList>
            <person name="Burmester A."/>
            <person name="Shelest E."/>
            <person name="Gloeckner G."/>
            <person name="Heddergott C."/>
            <person name="Schindler S."/>
            <person name="Staib P."/>
            <person name="Heidel A."/>
            <person name="Felder M."/>
            <person name="Petzold A."/>
            <person name="Szafranski K."/>
            <person name="Feuermann M."/>
            <person name="Pedruzzi I."/>
            <person name="Priebe S."/>
            <person name="Groth M."/>
            <person name="Winkler R."/>
            <person name="Li W."/>
            <person name="Kniemeyer O."/>
            <person name="Schroeckh V."/>
            <person name="Hertweck C."/>
            <person name="Hube B."/>
            <person name="White T.C."/>
            <person name="Platzer M."/>
            <person name="Guthke R."/>
            <person name="Heitman J."/>
            <person name="Woestemeyer J."/>
            <person name="Zipfel P.F."/>
            <person name="Monod M."/>
            <person name="Brakhage A.A."/>
        </authorList>
    </citation>
    <scope>NUCLEOTIDE SEQUENCE [LARGE SCALE GENOMIC DNA]</scope>
    <source>
        <strain evidence="4">ATCC MYA-4681 / CBS 112371</strain>
    </source>
</reference>
<evidence type="ECO:0000313" key="4">
    <source>
        <dbReference type="Proteomes" id="UP000008866"/>
    </source>
</evidence>
<dbReference type="SUPFAM" id="SSF51735">
    <property type="entry name" value="NAD(P)-binding Rossmann-fold domains"/>
    <property type="match status" value="1"/>
</dbReference>
<dbReference type="InterPro" id="IPR036291">
    <property type="entry name" value="NAD(P)-bd_dom_sf"/>
</dbReference>
<comment type="caution">
    <text evidence="3">The sequence shown here is derived from an EMBL/GenBank/DDBJ whole genome shotgun (WGS) entry which is preliminary data.</text>
</comment>
<evidence type="ECO:0000256" key="2">
    <source>
        <dbReference type="ARBA" id="ARBA00023002"/>
    </source>
</evidence>
<dbReference type="GO" id="GO:0004806">
    <property type="term" value="F:triacylglycerol lipase activity"/>
    <property type="evidence" value="ECO:0007669"/>
    <property type="project" value="TreeGrafter"/>
</dbReference>
<evidence type="ECO:0000313" key="3">
    <source>
        <dbReference type="EMBL" id="EFE35118.1"/>
    </source>
</evidence>
<protein>
    <submittedName>
        <fullName evidence="3">Uncharacterized protein</fullName>
    </submittedName>
</protein>
<sequence length="182" mass="20169">MSSPDNRKSVLITGCSPGGIGHSLALEFQRNGLRVFATARNKEVLVDLEEKGIEALDLVVDNEKSILACFDEVKSRLGEGKGKGALLSVFANDCIQWPEYVCHYFLLFYVSWANCINFEDYTVPALDVDMDEVRQTFETNIIGVIHMCKVFTPLIIEAKGTIVQIGSVAGVRYAFQEVEKAV</sequence>
<keyword evidence="4" id="KW-1185">Reference proteome</keyword>
<dbReference type="GeneID" id="9526044"/>
<evidence type="ECO:0000256" key="1">
    <source>
        <dbReference type="ARBA" id="ARBA00006484"/>
    </source>
</evidence>
<proteinExistence type="inferred from homology"/>
<dbReference type="AlphaFoldDB" id="D4APA7"/>
<dbReference type="GO" id="GO:0005783">
    <property type="term" value="C:endoplasmic reticulum"/>
    <property type="evidence" value="ECO:0007669"/>
    <property type="project" value="TreeGrafter"/>
</dbReference>
<dbReference type="GO" id="GO:0000140">
    <property type="term" value="F:acylglycerone-phosphate reductase (NADP+) activity"/>
    <property type="evidence" value="ECO:0007669"/>
    <property type="project" value="TreeGrafter"/>
</dbReference>
<dbReference type="PANTHER" id="PTHR44169">
    <property type="entry name" value="NADPH-DEPENDENT 1-ACYLDIHYDROXYACETONE PHOSPHATE REDUCTASE"/>
    <property type="match status" value="1"/>
</dbReference>
<keyword evidence="2" id="KW-0560">Oxidoreductase</keyword>
<dbReference type="KEGG" id="abe:ARB_06074"/>
<organism evidence="3 4">
    <name type="scientific">Arthroderma benhamiae (strain ATCC MYA-4681 / CBS 112371)</name>
    <name type="common">Trichophyton mentagrophytes</name>
    <dbReference type="NCBI Taxonomy" id="663331"/>
    <lineage>
        <taxon>Eukaryota</taxon>
        <taxon>Fungi</taxon>
        <taxon>Dikarya</taxon>
        <taxon>Ascomycota</taxon>
        <taxon>Pezizomycotina</taxon>
        <taxon>Eurotiomycetes</taxon>
        <taxon>Eurotiomycetidae</taxon>
        <taxon>Onygenales</taxon>
        <taxon>Arthrodermataceae</taxon>
        <taxon>Trichophyton</taxon>
    </lineage>
</organism>